<dbReference type="InterPro" id="IPR007539">
    <property type="entry name" value="DUF551"/>
</dbReference>
<evidence type="ECO:0000256" key="1">
    <source>
        <dbReference type="SAM" id="Coils"/>
    </source>
</evidence>
<protein>
    <submittedName>
        <fullName evidence="3">DUF551 domain-containing protein</fullName>
    </submittedName>
</protein>
<keyword evidence="1" id="KW-0175">Coiled coil</keyword>
<feature type="coiled-coil region" evidence="1">
    <location>
        <begin position="49"/>
        <end position="83"/>
    </location>
</feature>
<sequence>MTTMDFGATLNALRKLHVETGSLACLGCGYEHNCSTHGCAILRNAIEHMEAALSNYDSLSALVDRLETELKSEILSAAELRARLANEWVSVEERLPTDERPVLVFVGYADTMTGFITTSSYFCFDVNPHWQWDGLVRDKQRTLFWMPLPAPPDRRPPEGDEDHHG</sequence>
<dbReference type="Proteomes" id="UP000823824">
    <property type="component" value="Unassembled WGS sequence"/>
</dbReference>
<evidence type="ECO:0000313" key="3">
    <source>
        <dbReference type="EMBL" id="HJB14352.1"/>
    </source>
</evidence>
<organism evidence="3 4">
    <name type="scientific">Candidatus Oscillibacter excrementigallinarum</name>
    <dbReference type="NCBI Taxonomy" id="2838716"/>
    <lineage>
        <taxon>Bacteria</taxon>
        <taxon>Bacillati</taxon>
        <taxon>Bacillota</taxon>
        <taxon>Clostridia</taxon>
        <taxon>Eubacteriales</taxon>
        <taxon>Oscillospiraceae</taxon>
        <taxon>Oscillibacter</taxon>
    </lineage>
</organism>
<accession>A0A9D2LKS4</accession>
<dbReference type="Pfam" id="PF04448">
    <property type="entry name" value="DUF551"/>
    <property type="match status" value="1"/>
</dbReference>
<comment type="caution">
    <text evidence="3">The sequence shown here is derived from an EMBL/GenBank/DDBJ whole genome shotgun (WGS) entry which is preliminary data.</text>
</comment>
<dbReference type="EMBL" id="DWZJ01000106">
    <property type="protein sequence ID" value="HJB14352.1"/>
    <property type="molecule type" value="Genomic_DNA"/>
</dbReference>
<feature type="domain" description="DUF551" evidence="2">
    <location>
        <begin position="87"/>
        <end position="152"/>
    </location>
</feature>
<dbReference type="AlphaFoldDB" id="A0A9D2LKS4"/>
<proteinExistence type="predicted"/>
<evidence type="ECO:0000259" key="2">
    <source>
        <dbReference type="Pfam" id="PF04448"/>
    </source>
</evidence>
<name>A0A9D2LKS4_9FIRM</name>
<gene>
    <name evidence="3" type="ORF">H9787_11675</name>
</gene>
<reference evidence="3" key="2">
    <citation type="submission" date="2021-04" db="EMBL/GenBank/DDBJ databases">
        <authorList>
            <person name="Gilroy R."/>
        </authorList>
    </citation>
    <scope>NUCLEOTIDE SEQUENCE</scope>
    <source>
        <strain evidence="3">ChiBcec18-1249</strain>
    </source>
</reference>
<evidence type="ECO:0000313" key="4">
    <source>
        <dbReference type="Proteomes" id="UP000823824"/>
    </source>
</evidence>
<reference evidence="3" key="1">
    <citation type="journal article" date="2021" name="PeerJ">
        <title>Extensive microbial diversity within the chicken gut microbiome revealed by metagenomics and culture.</title>
        <authorList>
            <person name="Gilroy R."/>
            <person name="Ravi A."/>
            <person name="Getino M."/>
            <person name="Pursley I."/>
            <person name="Horton D.L."/>
            <person name="Alikhan N.F."/>
            <person name="Baker D."/>
            <person name="Gharbi K."/>
            <person name="Hall N."/>
            <person name="Watson M."/>
            <person name="Adriaenssens E.M."/>
            <person name="Foster-Nyarko E."/>
            <person name="Jarju S."/>
            <person name="Secka A."/>
            <person name="Antonio M."/>
            <person name="Oren A."/>
            <person name="Chaudhuri R.R."/>
            <person name="La Ragione R."/>
            <person name="Hildebrand F."/>
            <person name="Pallen M.J."/>
        </authorList>
    </citation>
    <scope>NUCLEOTIDE SEQUENCE</scope>
    <source>
        <strain evidence="3">ChiBcec18-1249</strain>
    </source>
</reference>